<evidence type="ECO:0000259" key="1">
    <source>
        <dbReference type="Pfam" id="PF01636"/>
    </source>
</evidence>
<dbReference type="KEGG" id="lse:F1C12_03530"/>
<reference evidence="3" key="1">
    <citation type="submission" date="2019-09" db="EMBL/GenBank/DDBJ databases">
        <title>Antimicrobial potential of Antarctic Bacteria.</title>
        <authorList>
            <person name="Benaud N."/>
            <person name="Edwards R.J."/>
            <person name="Ferrari B.C."/>
        </authorList>
    </citation>
    <scope>NUCLEOTIDE SEQUENCE [LARGE SCALE GENOMIC DNA]</scope>
    <source>
        <strain evidence="3">INR9</strain>
    </source>
</reference>
<proteinExistence type="predicted"/>
<dbReference type="Proteomes" id="UP000515511">
    <property type="component" value="Chromosome"/>
</dbReference>
<protein>
    <submittedName>
        <fullName evidence="2">Phosphotransferase</fullName>
    </submittedName>
</protein>
<accession>A0A7G6Y734</accession>
<evidence type="ECO:0000313" key="3">
    <source>
        <dbReference type="Proteomes" id="UP000515511"/>
    </source>
</evidence>
<organism evidence="2 3">
    <name type="scientific">Leifsonia shinshuensis</name>
    <dbReference type="NCBI Taxonomy" id="150026"/>
    <lineage>
        <taxon>Bacteria</taxon>
        <taxon>Bacillati</taxon>
        <taxon>Actinomycetota</taxon>
        <taxon>Actinomycetes</taxon>
        <taxon>Micrococcales</taxon>
        <taxon>Microbacteriaceae</taxon>
        <taxon>Leifsonia</taxon>
    </lineage>
</organism>
<name>A0A7G6Y734_9MICO</name>
<dbReference type="Gene3D" id="3.90.1200.10">
    <property type="match status" value="1"/>
</dbReference>
<dbReference type="GO" id="GO:0016740">
    <property type="term" value="F:transferase activity"/>
    <property type="evidence" value="ECO:0007669"/>
    <property type="project" value="UniProtKB-KW"/>
</dbReference>
<evidence type="ECO:0000313" key="2">
    <source>
        <dbReference type="EMBL" id="QNE34299.1"/>
    </source>
</evidence>
<keyword evidence="2" id="KW-0808">Transferase</keyword>
<dbReference type="SUPFAM" id="SSF56112">
    <property type="entry name" value="Protein kinase-like (PK-like)"/>
    <property type="match status" value="1"/>
</dbReference>
<dbReference type="Pfam" id="PF01636">
    <property type="entry name" value="APH"/>
    <property type="match status" value="1"/>
</dbReference>
<sequence>MPRGRAHPRVADMATLRHADLLRHLAAEHGLHVSAVEELDKDVLHVSARGERERIVRVFPAQRPLAAVEGDAEILRLLAEDGYPAERPDAHPVSVVAGRPLLVTEYVVPVPRSERREAIRDAGGLRELGRMLAGLQLLTPRGAMTRPGGAWHHFVEGRPADELAAASRFLEGAGTDDAASLDTLRRELAEADAGDGLPEAFLHPDFVLPNVVAAADGGIVLVDWTGAGVGPRIWPLAFLLWAEGVKDPRRAALVAAGYRERIALEPAELDRLPAMMRARHLVFLAWNLRARRTDPRKAAVSALRNRAATDAVAAQVIGILGAPLPPGDPRT</sequence>
<dbReference type="AlphaFoldDB" id="A0A7G6Y734"/>
<dbReference type="InterPro" id="IPR011009">
    <property type="entry name" value="Kinase-like_dom_sf"/>
</dbReference>
<dbReference type="EMBL" id="CP043641">
    <property type="protein sequence ID" value="QNE34299.1"/>
    <property type="molecule type" value="Genomic_DNA"/>
</dbReference>
<gene>
    <name evidence="2" type="ORF">F1C12_03530</name>
</gene>
<feature type="domain" description="Aminoglycoside phosphotransferase" evidence="1">
    <location>
        <begin position="40"/>
        <end position="258"/>
    </location>
</feature>
<dbReference type="InterPro" id="IPR002575">
    <property type="entry name" value="Aminoglycoside_PTrfase"/>
</dbReference>